<feature type="region of interest" description="Disordered" evidence="1">
    <location>
        <begin position="106"/>
        <end position="127"/>
    </location>
</feature>
<sequence>MAFSSQPTTGFFRHQQPRTPYTRSPLPGAPPKLQLLLRRGPQSWTRCPRRGRRGASLTRSSTTSKVPLIEPFQLIFASASPLKLLPLRVRVGVLVASGPKLRKWYGAPDLLPKDGRPEDEDDGAPEAEQVRDAVLVTNGDSEIGQMVILSLIVKRARVKALVKDKQAVVEAFGTYVEPIAEDARSNSLPKEALRGVRAIICPSNEGFLSDVGQMKGVEHIVLLSQGSSGLQALINAKARKSAERDEEAVVSSGIPYTIVRAALLQNSPGGNQGFSFKRLSKEDAARICVEALDAVPPKGLVFEVANGDEKVSDWKEWLTVLISRQEPSL</sequence>
<dbReference type="EMBL" id="LR743591">
    <property type="protein sequence ID" value="CAA2618951.1"/>
    <property type="molecule type" value="Genomic_DNA"/>
</dbReference>
<organism evidence="3">
    <name type="scientific">Spirodela intermedia</name>
    <name type="common">Intermediate duckweed</name>
    <dbReference type="NCBI Taxonomy" id="51605"/>
    <lineage>
        <taxon>Eukaryota</taxon>
        <taxon>Viridiplantae</taxon>
        <taxon>Streptophyta</taxon>
        <taxon>Embryophyta</taxon>
        <taxon>Tracheophyta</taxon>
        <taxon>Spermatophyta</taxon>
        <taxon>Magnoliopsida</taxon>
        <taxon>Liliopsida</taxon>
        <taxon>Araceae</taxon>
        <taxon>Lemnoideae</taxon>
        <taxon>Spirodela</taxon>
    </lineage>
</organism>
<dbReference type="Gene3D" id="3.40.50.720">
    <property type="entry name" value="NAD(P)-binding Rossmann-like Domain"/>
    <property type="match status" value="1"/>
</dbReference>
<dbReference type="SUPFAM" id="SSF51735">
    <property type="entry name" value="NAD(P)-binding Rossmann-fold domains"/>
    <property type="match status" value="1"/>
</dbReference>
<dbReference type="PANTHER" id="PTHR47869:SF2">
    <property type="entry name" value="OS03G0410700 PROTEIN"/>
    <property type="match status" value="1"/>
</dbReference>
<protein>
    <recommendedName>
        <fullName evidence="2">NAD(P)-binding domain-containing protein</fullName>
    </recommendedName>
</protein>
<evidence type="ECO:0000313" key="3">
    <source>
        <dbReference type="EMBL" id="CAA2618951.1"/>
    </source>
</evidence>
<dbReference type="EMBL" id="CACRZD030000004">
    <property type="protein sequence ID" value="CAA6658674.1"/>
    <property type="molecule type" value="Genomic_DNA"/>
</dbReference>
<dbReference type="Pfam" id="PF13460">
    <property type="entry name" value="NAD_binding_10"/>
    <property type="match status" value="1"/>
</dbReference>
<evidence type="ECO:0000256" key="1">
    <source>
        <dbReference type="SAM" id="MobiDB-lite"/>
    </source>
</evidence>
<dbReference type="InterPro" id="IPR036291">
    <property type="entry name" value="NAD(P)-bd_dom_sf"/>
</dbReference>
<dbReference type="AlphaFoldDB" id="A0A7I8ILC7"/>
<proteinExistence type="predicted"/>
<gene>
    <name evidence="3" type="ORF">SI7747_04005118</name>
</gene>
<dbReference type="PANTHER" id="PTHR47869">
    <property type="entry name" value="OS03G0410700 PROTEIN"/>
    <property type="match status" value="1"/>
</dbReference>
<dbReference type="GO" id="GO:0009507">
    <property type="term" value="C:chloroplast"/>
    <property type="evidence" value="ECO:0007669"/>
    <property type="project" value="TreeGrafter"/>
</dbReference>
<evidence type="ECO:0000313" key="4">
    <source>
        <dbReference type="Proteomes" id="UP001189122"/>
    </source>
</evidence>
<name>A0A7I8ILC7_SPIIN</name>
<reference evidence="3 4" key="1">
    <citation type="submission" date="2019-12" db="EMBL/GenBank/DDBJ databases">
        <authorList>
            <person name="Scholz U."/>
            <person name="Mascher M."/>
            <person name="Fiebig A."/>
        </authorList>
    </citation>
    <scope>NUCLEOTIDE SEQUENCE</scope>
</reference>
<dbReference type="Proteomes" id="UP001189122">
    <property type="component" value="Unassembled WGS sequence"/>
</dbReference>
<keyword evidence="4" id="KW-1185">Reference proteome</keyword>
<dbReference type="InterPro" id="IPR016040">
    <property type="entry name" value="NAD(P)-bd_dom"/>
</dbReference>
<evidence type="ECO:0000259" key="2">
    <source>
        <dbReference type="Pfam" id="PF13460"/>
    </source>
</evidence>
<accession>A0A7I8ILC7</accession>
<feature type="domain" description="NAD(P)-binding" evidence="2">
    <location>
        <begin position="142"/>
        <end position="293"/>
    </location>
</feature>
<feature type="region of interest" description="Disordered" evidence="1">
    <location>
        <begin position="1"/>
        <end position="62"/>
    </location>
</feature>